<evidence type="ECO:0000313" key="3">
    <source>
        <dbReference type="Proteomes" id="UP000002162"/>
    </source>
</evidence>
<dbReference type="SUPFAM" id="SSF52266">
    <property type="entry name" value="SGNH hydrolase"/>
    <property type="match status" value="1"/>
</dbReference>
<dbReference type="InterPro" id="IPR036514">
    <property type="entry name" value="SGNH_hydro_sf"/>
</dbReference>
<evidence type="ECO:0000256" key="1">
    <source>
        <dbReference type="SAM" id="Coils"/>
    </source>
</evidence>
<sequence>MDKKSKKILGLSVASIIAALAIIAPSTYFGLQKQEEGKKDINLDNVTRKIPGETKDDIKVEDLNNINDQNTDLKLDFSKVSIKPQTKINYLAIGDSITAGFNSELGWEAPGRYDPITNKISGLSFPSFIAQYINKVEPNRLASYENLGITGSRIEDWLYMLGAGSDEYFKNQEYRFFDFSKQMDQQKDNPFKNRLSKFFKNFGYDSKLTPKNNHEVNINDFNGLKEQIKKANLMTITLGANDFLRYLDIPKLVSLTNLKGNDLEIKVKEFENNLQKASLEITKNLKKLIALIRTLNSNVSITLVSYPLPLLRLQDVIDSSFKLTNKRRLSDEIINILNSAIKKTYDLNNNINYIDAFDENDWKENSFNFAKAIFDIHPTELGYKRMAQDIFLKMSLGQNYAQQKTASIANAIYDAWDSEYFNKDSDSFKQQIGFANNTNQDLVEKTLGSSKGAAFWAKTALENDEELRKSFSNFKNTSTIVKDWLISNKRRFGSFVNLITSNLTSLGLDKNGYISQFLSKKDADNTNNLYKLASALASTPYIDMVISGIQNDLDNLDLDKNNIIGTQNISKKILYDVFRKNIINDQNLYELIKGMFHSQLFNENKSQIKSLIKALLSDLVSSHKLLEIIFGEFATDNLKNNNEFLKNLLIIQNKLTQTKSLDNIINVFVDALFDNDNEYLLQGPLSNVLAKIVKTNKALLTTRIDNLFNDLFKDQTTLDATYNILIRVLGQNIPDFIKTPQASLIIKKILSKGTNLKLINTLKLNTIDLLTDSKTYAGIFDSSETSIINLIQKSIDFTSKSFISDVLDLLTSDNVDLNEWKEFIKTILNSSTIKNIFNYGIVNLVSSNTTPLKTSHFDFNVLLKNLIAVLEEKDWTTNQKTKLKSLLRMSVDELLKNPQTQNFVTSIEDFIANKLGDLVISANNSLLKSNMSDIWKLIKEVVHDLIHSSESYDLIFSIINDFIDHPQNYDNLNNINDLLPLILKSTNKELQDKVDILFKKLINNENIPNLVGTLTTNLIVKNFFVKELTVDQKQKINNFITNILPTIPNLTLYKEIRKQAFEFLTNNINKILVDPKNTLLILNDGINKLLSNILPQLSTLIELIDNDKIKDQDFIDVIKIFIDNLDFNKLFVNIKSNNNQTTDSTTLNQFYFKFKLNLEPKKLIFDLIKNLLNSPILKVNDNKNNKIKIESNKAKIKSILTTSVTNIFENSNLMNFFNNQLSQLFSSIDLFKNLNLSNQQRLNFAKAIVELLNKEKLLSNLINVLITNLIDHADEYAEATDLATILSLTIKYNQNELKNAFDKLLIGTLKNDNLQDLILRIFVKLINPNKSYDSISVVSINKLKTFISKFATGISKLDLYQQLKNSIFTVFSNKTKMQQLLSNDVSVINKTLLEAFNIDTPEKVLKISSLLDINEIDARDYADIIEIILVEIGFNVTSIQNNDVNNNLKTIDKKTNDFAFQILKKALNNGVSDQQLQKIKNVVNYLLDDIVKIHDSSSFLRIQLEQLSHVLVDKITAVLPKSLTIKHKYTKIFSSILNNQDFLQKAKTLLSTILNELIDHKDKYKDINSFSELISVFFKNKASDLKTQLKDLLNTILKNQTLITNIGQVIIESFKLENKISILDSDLEQNTISFINKIFAHITELPIYTNLVDNFFNFFSEYTKSSDTKTLNFNKFKSSLFQAIIPKISDFASLLDLFKYNEISEQEWKSAITFFIDYLPINNLINSKILPTNSLLFVRNISISKTKPELNKIENIILDLFKALSQKAKTFDNNTLTKAKNIIEFTFNKLLTSNNIKNFINNLLSNLSPIRSFLKSINVQDKKQTQLIEHVINSLLKDKQLQTIFNALIEPILSNNNNFDNVKTLSEFISQIIIKSGEKIKPAITKIIKNLLLDDEIQTLLLRYIIPQINTTKTYDSINNSAINKIKILITKLANNLDKFSMYNDLLDSLFTKLSDKSILNKLLNDDFLSIGSILKEIFNINQPSQLIKVIDIFSIKDITAQDYVNVLNVIFNDIGFNNQQTKQNITNDQKYDINIYFEYLKALVEHNFSELTKTKLKEIVKLFVKDVMNDDHHNHLWKKMTSFISHKLSDLLIKKIQVLTPQKNEYQQLVNNLLNGIDFKNVVQNLIVEGFAKIIDHQQQLKNSQNFGDLIQKVINIDDVWIKKQLKQLLSAITKDINLTKATSTTIINSYLNYFEIKNLTEEDKRNLINIFDKILKQIPNLLYLQNIVDQSVDFLKVNIEALINHQPLKNTTWNDFINKNVTDISALSNLLEIFETNEITNNEWNQLITILINHAPIDKIEEIIRNITSNSIINNKAQKQDIKKQIDKIYLLIKKVLQTQTLNKSHAKTSVVKINETIKTLIDSLFANQEIKTLISNTLSNWIFSSNLAKILNVDEDQKNSLIKPVVEFIISSNDLKTILKTITNSFILHASELANTNSFEELIVKLISFEQTNLKSNLNNFIQKILQNDKIDELLARVIFKQISPQKKYDQIQQINKDKVVTFIKKLGDNLTKFDLYNKLLDNLFSSITNQTNLTKLLSEQQDSVINFIKTIFDFSDPKQIISLIDVLKVNEITSNDYIEVIKSILDEIDFNHFFNQAVKNSNLSNYPLNKHENDNDSKLDINKYYIYVKTLFAHEMDSTSKEKLKTIIDELTKKIVENNNKGLLYNLGNGLGEKLSNLIINTFPGLTNLKQNYKTLVQKVFTNQNLFEQVQNLITYAINSLIDHKNEYQNCKTFGELLTTYINKNQTQIIDKLKEAINKIISGSSSLIDEISTSFANTIKTYFKLENLTVEDINKLKSFINFVIKNIFNLEYVNDGLVKLITTLSSNAIKIVDQNTNFVTVMQNDVISYLTSPQQIAKLLQIVDLDKNDDILNFLKVILSHLPQNAYTILFGNKINLITKNTNQKTNRSVIQKYTILDYVKTILNSSYLKKQDTIVKIKHIFKDLLVTISKSSQLNNYIGELISNTFAQKLSNLSGVDKQYSESFLKESYKFIISDEKLIKIIDEVVNDLVDHKDEYLKEITNNNQPSINIILNMLIKRNVDQQKVDFVPFIKRYLVIDSSTQFMAQYLFKTLKLENTNDQDVKIVQTFVKELINQIDQLDFVNLFIDKIFTLIKENGLDLFTKEEGIKKVNEAMKTFGLTETTNLLKIAKLVEPNKIKPQTIGDLINLVFEKSPLAEDFESITQDKNPLYYGLKNLKEDSLNAVLFASGKKKIGEAAKVSEINMLDAIQHLINKLWSARAEYAKNHPNLEYEQDNPYMRSLIHLGIVMQWYVHETYFRNVSGGLWWTGSDSLSGEGRVYLLLKADMGSESEKRVRSMIMGNRGAMLWNTPKEWNYNKNDFLYMITYWKWRTNSRFNDSKEKNKATYIFKALKRGYGEKVKTMK</sequence>
<keyword evidence="1" id="KW-0175">Coiled coil</keyword>
<gene>
    <name evidence="2" type="ordered locus">UPA3_0301</name>
</gene>
<reference evidence="2 3" key="1">
    <citation type="submission" date="2008-02" db="EMBL/GenBank/DDBJ databases">
        <title>Genome sequence of Ureaplasma parvum serovar 3.</title>
        <authorList>
            <person name="Methe B.A."/>
            <person name="Glass J."/>
            <person name="Waites K."/>
            <person name="Shrivastava S."/>
        </authorList>
    </citation>
    <scope>NUCLEOTIDE SEQUENCE [LARGE SCALE GENOMIC DNA]</scope>
    <source>
        <strain evidence="3">ATCC 27815 / 27 / NCTC 11736</strain>
    </source>
</reference>
<dbReference type="GeneID" id="29672559"/>
<dbReference type="GO" id="GO:0016788">
    <property type="term" value="F:hydrolase activity, acting on ester bonds"/>
    <property type="evidence" value="ECO:0007669"/>
    <property type="project" value="InterPro"/>
</dbReference>
<dbReference type="EMBL" id="CP000942">
    <property type="protein sequence ID" value="ACA32748.1"/>
    <property type="molecule type" value="Genomic_DNA"/>
</dbReference>
<dbReference type="InterPro" id="IPR001087">
    <property type="entry name" value="GDSL"/>
</dbReference>
<dbReference type="Proteomes" id="UP000002162">
    <property type="component" value="Chromosome"/>
</dbReference>
<feature type="coiled-coil region" evidence="1">
    <location>
        <begin position="260"/>
        <end position="287"/>
    </location>
</feature>
<dbReference type="CDD" id="cd00229">
    <property type="entry name" value="SGNH_hydrolase"/>
    <property type="match status" value="1"/>
</dbReference>
<dbReference type="InterPro" id="IPR051532">
    <property type="entry name" value="Ester_Hydrolysis_Enzymes"/>
</dbReference>
<dbReference type="KEGG" id="upa:UPA3_0301"/>
<dbReference type="HOGENOM" id="CLU_225745_0_0_14"/>
<dbReference type="PANTHER" id="PTHR30383">
    <property type="entry name" value="THIOESTERASE 1/PROTEASE 1/LYSOPHOSPHOLIPASE L1"/>
    <property type="match status" value="1"/>
</dbReference>
<organism evidence="2 3">
    <name type="scientific">Ureaplasma parvum serovar 3 (strain ATCC 27815 / 27 / NCTC 11736)</name>
    <dbReference type="NCBI Taxonomy" id="505682"/>
    <lineage>
        <taxon>Bacteria</taxon>
        <taxon>Bacillati</taxon>
        <taxon>Mycoplasmatota</taxon>
        <taxon>Mycoplasmoidales</taxon>
        <taxon>Mycoplasmoidaceae</taxon>
        <taxon>Ureaplasma</taxon>
    </lineage>
</organism>
<dbReference type="RefSeq" id="WP_012316985.1">
    <property type="nucleotide sequence ID" value="NC_010503.1"/>
</dbReference>
<proteinExistence type="predicted"/>
<protein>
    <submittedName>
        <fullName evidence="2">Uncharacterized protein</fullName>
    </submittedName>
</protein>
<accession>A0A2C9DY28</accession>
<evidence type="ECO:0000313" key="2">
    <source>
        <dbReference type="EMBL" id="ACA32748.1"/>
    </source>
</evidence>
<dbReference type="Pfam" id="PF00657">
    <property type="entry name" value="Lipase_GDSL"/>
    <property type="match status" value="1"/>
</dbReference>
<name>A0A2C9DY28_UREP2</name>
<dbReference type="Gene3D" id="3.40.50.1110">
    <property type="entry name" value="SGNH hydrolase"/>
    <property type="match status" value="1"/>
</dbReference>